<protein>
    <recommendedName>
        <fullName evidence="4">Glycosyl hydrolase</fullName>
    </recommendedName>
</protein>
<keyword evidence="1" id="KW-0732">Signal</keyword>
<dbReference type="InterPro" id="IPR015943">
    <property type="entry name" value="WD40/YVTN_repeat-like_dom_sf"/>
</dbReference>
<feature type="signal peptide" evidence="1">
    <location>
        <begin position="1"/>
        <end position="30"/>
    </location>
</feature>
<comment type="caution">
    <text evidence="2">The sequence shown here is derived from an EMBL/GenBank/DDBJ whole genome shotgun (WGS) entry which is preliminary data.</text>
</comment>
<sequence length="1227" mass="129857">MRPFSMNKFPRFACLFPALLLAAGLQAAMAQQEPLRPVIVDTKLDEQERIQKRLDWFYSSRRAGTSSDSEMATLRAAGVEATRKSIQDQHQRRSAGADAEENFWVSMGPSPSRFGGWTFGNIAGRVSSLAADWTGNVLYLGTASGGLWKSENDGLSWTSIFDTAGTLTIGTVAVDPNDSDVIWAGTGENNQGCTSYFGIGLLRSGDGGMTWESRNGSAGQDLEDLSSFANVIVDPRNSSHLVIGGRIRGCTSGSSTTGGIYTTSDAGLTWTMRLSASVYEIAQDPTVQDIFWAATSGGVYKSTDNGVSWIRQTASGLPSSGTNRTELAVSPSDSNIVYVLFQSPNELWRTINGGATWERRASGSDACDGQCSYNMVLRVHTTNPDIVIRGTIRNWRSMDGGVTWTDLSNGWGSSQKVHQDMHVLLMDPNNPDAFYTGGDGGLWKTENLGSSFSNKNGDLNITQFYAIGVDAQDPDKICGGAQDNSSLARTTSNLWSLQTVTGDGFVCHFNPFNPNYAYITSYPSGGTPSVYRSTSGVLGGFSRITGSSSGIISGDRINWVTPYLLDPLHPSTLYLGTHRMYRSDNNGSNWSQVGPSDLTNGSGSLFALEINRIYTDVLYSGSGSGRIWRTENGGNNWTDISAGLPGRGVNDIAGDPTDPDHALAVVSGFNTAHLWEWTAGGSWVETGDGLPNVPANSVLMLSADDVLVGTDTGIFRSSDGGATFQPYMNGLPEGLVVTDLKYNPTQSMVTAGTYGRGAWQVLVQSYGPVVLYDSVGLPFTEVDGDGDGNVEPGETWSVSPMLRNVGSGLADQVQARLATSSPGITILDASPQSYGDILPGIAAGPPALIRFTVDPSVGCGNLAGFDLVDISSGSGSVTYQDRISAFEILVDNGVPAPIHTVVLDENFDSGSAPDWSHLASDANLPTCNKANKDEWNLATKDAAHGVSFHAGRGPGNSYSTLNYAWLHYGGLDSAGGAGFTIPVEADVATMTVVHWYETVVNGDGGRVVIDGVADGQDIYTTLNPVGGYSPGGNIAGAGCNGLENGPAFHGISGGWVTSTFDLTAYRGNTVWLAFVFGSDDRRRNDGEGWYVDQVHVEIQEPGPATCDIIRWPGSIQGSVQYDLVAGNDIQATWSESCNSLEVPGQTYSVQAGDLNLLQSSGQYSHGPVGDQCGHTSPATFTPGVGNEYFLVVPALGGREGGSGLDSAGAARPQASNVCGEVRVETCP</sequence>
<dbReference type="Proteomes" id="UP000648239">
    <property type="component" value="Unassembled WGS sequence"/>
</dbReference>
<organism evidence="2 3">
    <name type="scientific">Candidatus Polarisedimenticola svalbardensis</name>
    <dbReference type="NCBI Taxonomy" id="2886004"/>
    <lineage>
        <taxon>Bacteria</taxon>
        <taxon>Pseudomonadati</taxon>
        <taxon>Acidobacteriota</taxon>
        <taxon>Candidatus Polarisedimenticolia</taxon>
        <taxon>Candidatus Polarisedimenticolales</taxon>
        <taxon>Candidatus Polarisedimenticolaceae</taxon>
        <taxon>Candidatus Polarisedimenticola</taxon>
    </lineage>
</organism>
<evidence type="ECO:0000313" key="3">
    <source>
        <dbReference type="Proteomes" id="UP000648239"/>
    </source>
</evidence>
<evidence type="ECO:0000256" key="1">
    <source>
        <dbReference type="SAM" id="SignalP"/>
    </source>
</evidence>
<dbReference type="InterPro" id="IPR052025">
    <property type="entry name" value="Xyloglucanase_GH74"/>
</dbReference>
<dbReference type="GO" id="GO:0010411">
    <property type="term" value="P:xyloglucan metabolic process"/>
    <property type="evidence" value="ECO:0007669"/>
    <property type="project" value="TreeGrafter"/>
</dbReference>
<dbReference type="PANTHER" id="PTHR43739">
    <property type="entry name" value="XYLOGLUCANASE (EUROFUNG)"/>
    <property type="match status" value="1"/>
</dbReference>
<accession>A0A8J6XY72</accession>
<proteinExistence type="predicted"/>
<dbReference type="SUPFAM" id="SSF110296">
    <property type="entry name" value="Oligoxyloglucan reducing end-specific cellobiohydrolase"/>
    <property type="match status" value="1"/>
</dbReference>
<dbReference type="EMBL" id="JACXWD010000010">
    <property type="protein sequence ID" value="MBD3867420.1"/>
    <property type="molecule type" value="Genomic_DNA"/>
</dbReference>
<dbReference type="Gene3D" id="2.130.10.10">
    <property type="entry name" value="YVTN repeat-like/Quinoprotein amine dehydrogenase"/>
    <property type="match status" value="4"/>
</dbReference>
<dbReference type="InterPro" id="IPR036278">
    <property type="entry name" value="Sialidase_sf"/>
</dbReference>
<dbReference type="AlphaFoldDB" id="A0A8J6XY72"/>
<feature type="chain" id="PRO_5035199208" description="Glycosyl hydrolase" evidence="1">
    <location>
        <begin position="31"/>
        <end position="1227"/>
    </location>
</feature>
<dbReference type="SUPFAM" id="SSF50939">
    <property type="entry name" value="Sialidases"/>
    <property type="match status" value="1"/>
</dbReference>
<name>A0A8J6XY72_9BACT</name>
<evidence type="ECO:0008006" key="4">
    <source>
        <dbReference type="Google" id="ProtNLM"/>
    </source>
</evidence>
<dbReference type="PANTHER" id="PTHR43739:SF5">
    <property type="entry name" value="EXO-ALPHA-SIALIDASE"/>
    <property type="match status" value="1"/>
</dbReference>
<reference evidence="2 3" key="1">
    <citation type="submission" date="2020-08" db="EMBL/GenBank/DDBJ databases">
        <title>Acidobacteriota in marine sediments use diverse sulfur dissimilation pathways.</title>
        <authorList>
            <person name="Wasmund K."/>
        </authorList>
    </citation>
    <scope>NUCLEOTIDE SEQUENCE [LARGE SCALE GENOMIC DNA]</scope>
    <source>
        <strain evidence="2">MAG AM4</strain>
    </source>
</reference>
<evidence type="ECO:0000313" key="2">
    <source>
        <dbReference type="EMBL" id="MBD3867420.1"/>
    </source>
</evidence>
<gene>
    <name evidence="2" type="ORF">IFK94_04760</name>
</gene>